<comment type="caution">
    <text evidence="1">The sequence shown here is derived from an EMBL/GenBank/DDBJ whole genome shotgun (WGS) entry which is preliminary data.</text>
</comment>
<dbReference type="HOGENOM" id="CLU_1993036_0_0_1"/>
<dbReference type="Proteomes" id="UP000007129">
    <property type="component" value="Unassembled WGS sequence"/>
</dbReference>
<protein>
    <submittedName>
        <fullName evidence="1">Uncharacterized protein</fullName>
    </submittedName>
</protein>
<accession>K2RYH1</accession>
<evidence type="ECO:0000313" key="1">
    <source>
        <dbReference type="EMBL" id="EKG19818.1"/>
    </source>
</evidence>
<proteinExistence type="predicted"/>
<gene>
    <name evidence="1" type="ORF">MPH_02887</name>
</gene>
<organism evidence="1 2">
    <name type="scientific">Macrophomina phaseolina (strain MS6)</name>
    <name type="common">Charcoal rot fungus</name>
    <dbReference type="NCBI Taxonomy" id="1126212"/>
    <lineage>
        <taxon>Eukaryota</taxon>
        <taxon>Fungi</taxon>
        <taxon>Dikarya</taxon>
        <taxon>Ascomycota</taxon>
        <taxon>Pezizomycotina</taxon>
        <taxon>Dothideomycetes</taxon>
        <taxon>Dothideomycetes incertae sedis</taxon>
        <taxon>Botryosphaeriales</taxon>
        <taxon>Botryosphaeriaceae</taxon>
        <taxon>Macrophomina</taxon>
    </lineage>
</organism>
<name>K2RYH1_MACPH</name>
<dbReference type="InParanoid" id="K2RYH1"/>
<sequence>MQAAANRHGSAVGEMRHALGLVKAYPGVPSGCPNIWMSDTKPRKSGLIMGLWACNRFSEQFCKPNELRHILQGSPGLTIPLVLHETCSPDFCTSSPTARRCPNSRVEGLKHFRIICLPEHQMPEE</sequence>
<dbReference type="EMBL" id="AHHD01000108">
    <property type="protein sequence ID" value="EKG19818.1"/>
    <property type="molecule type" value="Genomic_DNA"/>
</dbReference>
<reference evidence="1 2" key="1">
    <citation type="journal article" date="2012" name="BMC Genomics">
        <title>Tools to kill: Genome of one of the most destructive plant pathogenic fungi Macrophomina phaseolina.</title>
        <authorList>
            <person name="Islam M.S."/>
            <person name="Haque M.S."/>
            <person name="Islam M.M."/>
            <person name="Emdad E.M."/>
            <person name="Halim A."/>
            <person name="Hossen Q.M.M."/>
            <person name="Hossain M.Z."/>
            <person name="Ahmed B."/>
            <person name="Rahim S."/>
            <person name="Rahman M.S."/>
            <person name="Alam M.M."/>
            <person name="Hou S."/>
            <person name="Wan X."/>
            <person name="Saito J.A."/>
            <person name="Alam M."/>
        </authorList>
    </citation>
    <scope>NUCLEOTIDE SEQUENCE [LARGE SCALE GENOMIC DNA]</scope>
    <source>
        <strain evidence="1 2">MS6</strain>
    </source>
</reference>
<dbReference type="VEuPathDB" id="FungiDB:MPH_02887"/>
<evidence type="ECO:0000313" key="2">
    <source>
        <dbReference type="Proteomes" id="UP000007129"/>
    </source>
</evidence>
<dbReference type="AlphaFoldDB" id="K2RYH1"/>